<proteinExistence type="inferred from homology"/>
<dbReference type="InterPro" id="IPR012349">
    <property type="entry name" value="Split_barrel_FMN-bd"/>
</dbReference>
<feature type="domain" description="Flavin reductase like" evidence="3">
    <location>
        <begin position="21"/>
        <end position="168"/>
    </location>
</feature>
<gene>
    <name evidence="4" type="ORF">RGCCGE502_32107</name>
</gene>
<sequence>MLLQEDHGGVKPTTDTFRAAMRHLPGNVAVVTVGTGSERSGLVVTSAVSLAADPPLVMVCVNRSSSSWPLFHRFGHFGVNSLAAHQQDIAQRFSGRHGCKGSERYVNAEWTTLSTGAPLLVDATVSLDCTLEEMIDRATHSIIIGRVNAIRVNEDQGALIYWHGGYRTLQR</sequence>
<accession>S3H703</accession>
<evidence type="ECO:0000313" key="5">
    <source>
        <dbReference type="Proteomes" id="UP000014411"/>
    </source>
</evidence>
<dbReference type="PANTHER" id="PTHR30466:SF11">
    <property type="entry name" value="FLAVIN-DEPENDENT MONOOXYGENASE, REDUCTASE SUBUNIT HSAB"/>
    <property type="match status" value="1"/>
</dbReference>
<dbReference type="HOGENOM" id="CLU_059021_2_1_5"/>
<keyword evidence="5" id="KW-1185">Reference proteome</keyword>
<evidence type="ECO:0000259" key="3">
    <source>
        <dbReference type="SMART" id="SM00903"/>
    </source>
</evidence>
<dbReference type="GO" id="GO:0042602">
    <property type="term" value="F:riboflavin reductase (NADPH) activity"/>
    <property type="evidence" value="ECO:0007669"/>
    <property type="project" value="TreeGrafter"/>
</dbReference>
<comment type="similarity">
    <text evidence="1">Belongs to the non-flavoprotein flavin reductase family.</text>
</comment>
<evidence type="ECO:0000256" key="2">
    <source>
        <dbReference type="ARBA" id="ARBA00023002"/>
    </source>
</evidence>
<dbReference type="AlphaFoldDB" id="S3H703"/>
<name>S3H703_9HYPH</name>
<dbReference type="SMART" id="SM00903">
    <property type="entry name" value="Flavin_Reduct"/>
    <property type="match status" value="1"/>
</dbReference>
<evidence type="ECO:0000313" key="4">
    <source>
        <dbReference type="EMBL" id="EPE94055.1"/>
    </source>
</evidence>
<dbReference type="GO" id="GO:0010181">
    <property type="term" value="F:FMN binding"/>
    <property type="evidence" value="ECO:0007669"/>
    <property type="project" value="InterPro"/>
</dbReference>
<keyword evidence="2" id="KW-0560">Oxidoreductase</keyword>
<dbReference type="SUPFAM" id="SSF50475">
    <property type="entry name" value="FMN-binding split barrel"/>
    <property type="match status" value="1"/>
</dbReference>
<dbReference type="RefSeq" id="WP_016558315.1">
    <property type="nucleotide sequence ID" value="NZ_AEYE02000037.1"/>
</dbReference>
<evidence type="ECO:0000256" key="1">
    <source>
        <dbReference type="ARBA" id="ARBA00008898"/>
    </source>
</evidence>
<dbReference type="PANTHER" id="PTHR30466">
    <property type="entry name" value="FLAVIN REDUCTASE"/>
    <property type="match status" value="1"/>
</dbReference>
<dbReference type="Gene3D" id="2.30.110.10">
    <property type="entry name" value="Electron Transport, Fmn-binding Protein, Chain A"/>
    <property type="match status" value="1"/>
</dbReference>
<geneLocation type="plasmid" evidence="4">
    <name>pRg502b</name>
</geneLocation>
<protein>
    <submittedName>
        <fullName evidence="4">Flavin reductase domain-containing FMN-binding protein</fullName>
    </submittedName>
</protein>
<organism evidence="4 5">
    <name type="scientific">Rhizobium grahamii CCGE 502</name>
    <dbReference type="NCBI Taxonomy" id="990285"/>
    <lineage>
        <taxon>Bacteria</taxon>
        <taxon>Pseudomonadati</taxon>
        <taxon>Pseudomonadota</taxon>
        <taxon>Alphaproteobacteria</taxon>
        <taxon>Hyphomicrobiales</taxon>
        <taxon>Rhizobiaceae</taxon>
        <taxon>Rhizobium/Agrobacterium group</taxon>
        <taxon>Rhizobium</taxon>
    </lineage>
</organism>
<dbReference type="EMBL" id="AEYE02000037">
    <property type="protein sequence ID" value="EPE94055.1"/>
    <property type="molecule type" value="Genomic_DNA"/>
</dbReference>
<dbReference type="InterPro" id="IPR002563">
    <property type="entry name" value="Flavin_Rdtase-like_dom"/>
</dbReference>
<dbReference type="eggNOG" id="COG1853">
    <property type="taxonomic scope" value="Bacteria"/>
</dbReference>
<dbReference type="Proteomes" id="UP000014411">
    <property type="component" value="Unassembled WGS sequence"/>
</dbReference>
<dbReference type="Pfam" id="PF01613">
    <property type="entry name" value="Flavin_Reduct"/>
    <property type="match status" value="1"/>
</dbReference>
<dbReference type="InterPro" id="IPR050268">
    <property type="entry name" value="NADH-dep_flavin_reductase"/>
</dbReference>
<reference evidence="4 5" key="1">
    <citation type="journal article" date="2012" name="J. Bacteriol.">
        <title>Genome sequence of Rhizobium grahamii CCGE502, a broad-host-range symbiont with low nodulation competitiveness in Phaseolus vulgaris.</title>
        <authorList>
            <person name="Althabegoiti M.J."/>
            <person name="Lozano L."/>
            <person name="Torres-Tejerizo G."/>
            <person name="Ormeno-Orrillo E."/>
            <person name="Rogel M.A."/>
            <person name="Gonzalez V."/>
            <person name="Martinez-Romero E."/>
        </authorList>
    </citation>
    <scope>NUCLEOTIDE SEQUENCE [LARGE SCALE GENOMIC DNA]</scope>
    <source>
        <strain evidence="4 5">CCGE 502</strain>
        <plasmid evidence="4">pRg502b</plasmid>
    </source>
</reference>
<keyword evidence="4" id="KW-0614">Plasmid</keyword>
<comment type="caution">
    <text evidence="4">The sequence shown here is derived from an EMBL/GenBank/DDBJ whole genome shotgun (WGS) entry which is preliminary data.</text>
</comment>